<accession>A0A969W9R2</accession>
<evidence type="ECO:0000256" key="5">
    <source>
        <dbReference type="ARBA" id="ARBA00052794"/>
    </source>
</evidence>
<dbReference type="GO" id="GO:0000049">
    <property type="term" value="F:tRNA binding"/>
    <property type="evidence" value="ECO:0007669"/>
    <property type="project" value="TreeGrafter"/>
</dbReference>
<sequence>MTATNWKPTASFEVLRARAALLNTFRIFFAERDVLEVSTPLRSRYATVDRHIDSFATDGGGWLQTSPEFAMKRLLAAGSGPIWQAAPVFRRDEQGRDHNPEFTMLEWYRPGFDHLTLMDEVEALLRRCGAPEFGWQRYRYRDVFVIFAGFDPFKADAAELRRRLGERGIAEPEALSDDEIANPDFWLDLWMSLVIGPQLGPQTPAFVYDFPASQAALARVRDDEPPVAERFELFWHGVELANGFHELTDAAEQQRRFEADQQWRAANGRAVPPYDAALIAALQAGLPPCAGVALGADRLLMQILGCARIEDVIAFPADRA</sequence>
<keyword evidence="4" id="KW-0067">ATP-binding</keyword>
<dbReference type="InterPro" id="IPR018149">
    <property type="entry name" value="Lys-tRNA-synth_II_C"/>
</dbReference>
<gene>
    <name evidence="7" type="primary">genX</name>
    <name evidence="7" type="ORF">G7Y82_13100</name>
</gene>
<comment type="caution">
    <text evidence="7">The sequence shown here is derived from an EMBL/GenBank/DDBJ whole genome shotgun (WGS) entry which is preliminary data.</text>
</comment>
<evidence type="ECO:0000313" key="8">
    <source>
        <dbReference type="Proteomes" id="UP000653472"/>
    </source>
</evidence>
<dbReference type="InterPro" id="IPR004525">
    <property type="entry name" value="EpmA"/>
</dbReference>
<dbReference type="GO" id="GO:0004824">
    <property type="term" value="F:lysine-tRNA ligase activity"/>
    <property type="evidence" value="ECO:0007669"/>
    <property type="project" value="InterPro"/>
</dbReference>
<dbReference type="SUPFAM" id="SSF55681">
    <property type="entry name" value="Class II aaRS and biotin synthetases"/>
    <property type="match status" value="1"/>
</dbReference>
<evidence type="ECO:0000313" key="7">
    <source>
        <dbReference type="EMBL" id="NKF23252.1"/>
    </source>
</evidence>
<dbReference type="PRINTS" id="PR00982">
    <property type="entry name" value="TRNASYNTHLYS"/>
</dbReference>
<dbReference type="EMBL" id="JAAVXB010000007">
    <property type="protein sequence ID" value="NKF23252.1"/>
    <property type="molecule type" value="Genomic_DNA"/>
</dbReference>
<evidence type="ECO:0000256" key="4">
    <source>
        <dbReference type="ARBA" id="ARBA00022840"/>
    </source>
</evidence>
<comment type="subunit">
    <text evidence="1">Homodimer.</text>
</comment>
<dbReference type="RefSeq" id="WP_168148579.1">
    <property type="nucleotide sequence ID" value="NZ_JAAVXB010000007.1"/>
</dbReference>
<dbReference type="Proteomes" id="UP000653472">
    <property type="component" value="Unassembled WGS sequence"/>
</dbReference>
<keyword evidence="2" id="KW-0436">Ligase</keyword>
<dbReference type="GO" id="GO:0005829">
    <property type="term" value="C:cytosol"/>
    <property type="evidence" value="ECO:0007669"/>
    <property type="project" value="TreeGrafter"/>
</dbReference>
<organism evidence="7 8">
    <name type="scientific">Solimonas marina</name>
    <dbReference type="NCBI Taxonomy" id="2714601"/>
    <lineage>
        <taxon>Bacteria</taxon>
        <taxon>Pseudomonadati</taxon>
        <taxon>Pseudomonadota</taxon>
        <taxon>Gammaproteobacteria</taxon>
        <taxon>Nevskiales</taxon>
        <taxon>Nevskiaceae</taxon>
        <taxon>Solimonas</taxon>
    </lineage>
</organism>
<keyword evidence="3" id="KW-0547">Nucleotide-binding</keyword>
<feature type="domain" description="Aminoacyl-transfer RNA synthetases class-II family profile" evidence="6">
    <location>
        <begin position="15"/>
        <end position="316"/>
    </location>
</feature>
<evidence type="ECO:0000256" key="2">
    <source>
        <dbReference type="ARBA" id="ARBA00022598"/>
    </source>
</evidence>
<evidence type="ECO:0000256" key="3">
    <source>
        <dbReference type="ARBA" id="ARBA00022741"/>
    </source>
</evidence>
<reference evidence="7" key="1">
    <citation type="submission" date="2020-03" db="EMBL/GenBank/DDBJ databases">
        <title>Solimonas marina sp. nov., isolated from deep seawater of the Pacific Ocean.</title>
        <authorList>
            <person name="Liu X."/>
            <person name="Lai Q."/>
            <person name="Sun F."/>
            <person name="Gai Y."/>
            <person name="Li G."/>
            <person name="Shao Z."/>
        </authorList>
    </citation>
    <scope>NUCLEOTIDE SEQUENCE</scope>
    <source>
        <strain evidence="7">C16B3</strain>
    </source>
</reference>
<dbReference type="InterPro" id="IPR006195">
    <property type="entry name" value="aa-tRNA-synth_II"/>
</dbReference>
<name>A0A969W9R2_9GAMM</name>
<comment type="catalytic activity">
    <reaction evidence="5">
        <text>D-beta-lysine + L-lysyl-[protein] + ATP = N(6)-((3R)-3,6-diaminohexanoyl)-L-lysyl-[protein] + AMP + diphosphate + H(+)</text>
        <dbReference type="Rhea" id="RHEA:83435"/>
        <dbReference type="Rhea" id="RHEA-COMP:9752"/>
        <dbReference type="Rhea" id="RHEA-COMP:20131"/>
        <dbReference type="ChEBI" id="CHEBI:15378"/>
        <dbReference type="ChEBI" id="CHEBI:29969"/>
        <dbReference type="ChEBI" id="CHEBI:30616"/>
        <dbReference type="ChEBI" id="CHEBI:33019"/>
        <dbReference type="ChEBI" id="CHEBI:84138"/>
        <dbReference type="ChEBI" id="CHEBI:156053"/>
        <dbReference type="ChEBI" id="CHEBI:456215"/>
    </reaction>
    <physiologicalReaction direction="left-to-right" evidence="5">
        <dbReference type="Rhea" id="RHEA:83436"/>
    </physiologicalReaction>
</comment>
<dbReference type="NCBIfam" id="TIGR00462">
    <property type="entry name" value="genX"/>
    <property type="match status" value="1"/>
</dbReference>
<dbReference type="GO" id="GO:0006430">
    <property type="term" value="P:lysyl-tRNA aminoacylation"/>
    <property type="evidence" value="ECO:0007669"/>
    <property type="project" value="InterPro"/>
</dbReference>
<protein>
    <submittedName>
        <fullName evidence="7">EF-P lysine aminoacylase GenX</fullName>
    </submittedName>
</protein>
<dbReference type="Gene3D" id="3.30.930.10">
    <property type="entry name" value="Bira Bifunctional Protein, Domain 2"/>
    <property type="match status" value="1"/>
</dbReference>
<dbReference type="PROSITE" id="PS50862">
    <property type="entry name" value="AA_TRNA_LIGASE_II"/>
    <property type="match status" value="1"/>
</dbReference>
<evidence type="ECO:0000256" key="1">
    <source>
        <dbReference type="ARBA" id="ARBA00011738"/>
    </source>
</evidence>
<dbReference type="GO" id="GO:0005524">
    <property type="term" value="F:ATP binding"/>
    <property type="evidence" value="ECO:0007669"/>
    <property type="project" value="UniProtKB-KW"/>
</dbReference>
<dbReference type="Pfam" id="PF00152">
    <property type="entry name" value="tRNA-synt_2"/>
    <property type="match status" value="1"/>
</dbReference>
<dbReference type="PANTHER" id="PTHR42918">
    <property type="entry name" value="LYSYL-TRNA SYNTHETASE"/>
    <property type="match status" value="1"/>
</dbReference>
<keyword evidence="8" id="KW-1185">Reference proteome</keyword>
<dbReference type="PANTHER" id="PTHR42918:SF6">
    <property type="entry name" value="ELONGATION FACTOR P--(R)-BETA-LYSINE LIGASE"/>
    <property type="match status" value="1"/>
</dbReference>
<evidence type="ECO:0000259" key="6">
    <source>
        <dbReference type="PROSITE" id="PS50862"/>
    </source>
</evidence>
<proteinExistence type="predicted"/>
<dbReference type="FunFam" id="3.30.930.10:FF:000017">
    <property type="entry name" value="Elongation factor P--(R)-beta-lysine ligase"/>
    <property type="match status" value="1"/>
</dbReference>
<dbReference type="InterPro" id="IPR004364">
    <property type="entry name" value="Aa-tRNA-synt_II"/>
</dbReference>
<dbReference type="AlphaFoldDB" id="A0A969W9R2"/>
<dbReference type="InterPro" id="IPR045864">
    <property type="entry name" value="aa-tRNA-synth_II/BPL/LPL"/>
</dbReference>
<dbReference type="NCBIfam" id="NF006828">
    <property type="entry name" value="PRK09350.1"/>
    <property type="match status" value="1"/>
</dbReference>